<evidence type="ECO:0000313" key="2">
    <source>
        <dbReference type="Proteomes" id="UP000007129"/>
    </source>
</evidence>
<dbReference type="EMBL" id="AHHD01000157">
    <property type="protein sequence ID" value="EKG19667.1"/>
    <property type="molecule type" value="Genomic_DNA"/>
</dbReference>
<dbReference type="Proteomes" id="UP000007129">
    <property type="component" value="Unassembled WGS sequence"/>
</dbReference>
<comment type="caution">
    <text evidence="1">The sequence shown here is derived from an EMBL/GenBank/DDBJ whole genome shotgun (WGS) entry which is preliminary data.</text>
</comment>
<dbReference type="HOGENOM" id="CLU_1547890_0_0_1"/>
<dbReference type="VEuPathDB" id="FungiDB:MPH_03048"/>
<gene>
    <name evidence="1" type="ORF">MPH_03048</name>
</gene>
<name>K2S3R4_MACPH</name>
<accession>K2S3R4</accession>
<sequence length="173" mass="19344">MLSICARYLDRPEGLLALIIVGIFKPLKEFKKVSTTFIKRPVFSYLTVRYAVSRTLAMRWHRSSRIFLPGVPAANKPDEFFGCSRLSSIWGWLPSRYIDRAEDLRCCDQGVRQRCGGGVQSGPEWPCCLQFQPMEVGRAKSRPQSSCAVLENGGAVVIPAADARFRGSGRTEN</sequence>
<evidence type="ECO:0000313" key="1">
    <source>
        <dbReference type="EMBL" id="EKG19667.1"/>
    </source>
</evidence>
<protein>
    <submittedName>
        <fullName evidence="1">Uncharacterized protein</fullName>
    </submittedName>
</protein>
<dbReference type="AlphaFoldDB" id="K2S3R4"/>
<dbReference type="InParanoid" id="K2S3R4"/>
<organism evidence="1 2">
    <name type="scientific">Macrophomina phaseolina (strain MS6)</name>
    <name type="common">Charcoal rot fungus</name>
    <dbReference type="NCBI Taxonomy" id="1126212"/>
    <lineage>
        <taxon>Eukaryota</taxon>
        <taxon>Fungi</taxon>
        <taxon>Dikarya</taxon>
        <taxon>Ascomycota</taxon>
        <taxon>Pezizomycotina</taxon>
        <taxon>Dothideomycetes</taxon>
        <taxon>Dothideomycetes incertae sedis</taxon>
        <taxon>Botryosphaeriales</taxon>
        <taxon>Botryosphaeriaceae</taxon>
        <taxon>Macrophomina</taxon>
    </lineage>
</organism>
<reference evidence="1 2" key="1">
    <citation type="journal article" date="2012" name="BMC Genomics">
        <title>Tools to kill: Genome of one of the most destructive plant pathogenic fungi Macrophomina phaseolina.</title>
        <authorList>
            <person name="Islam M.S."/>
            <person name="Haque M.S."/>
            <person name="Islam M.M."/>
            <person name="Emdad E.M."/>
            <person name="Halim A."/>
            <person name="Hossen Q.M.M."/>
            <person name="Hossain M.Z."/>
            <person name="Ahmed B."/>
            <person name="Rahim S."/>
            <person name="Rahman M.S."/>
            <person name="Alam M.M."/>
            <person name="Hou S."/>
            <person name="Wan X."/>
            <person name="Saito J.A."/>
            <person name="Alam M."/>
        </authorList>
    </citation>
    <scope>NUCLEOTIDE SEQUENCE [LARGE SCALE GENOMIC DNA]</scope>
    <source>
        <strain evidence="1 2">MS6</strain>
    </source>
</reference>
<proteinExistence type="predicted"/>